<reference evidence="1" key="1">
    <citation type="journal article" date="2021" name="Proc. Natl. Acad. Sci. U.S.A.">
        <title>A Catalog of Tens of Thousands of Viruses from Human Metagenomes Reveals Hidden Associations with Chronic Diseases.</title>
        <authorList>
            <person name="Tisza M.J."/>
            <person name="Buck C.B."/>
        </authorList>
    </citation>
    <scope>NUCLEOTIDE SEQUENCE</scope>
    <source>
        <strain evidence="1">CtmTa7</strain>
    </source>
</reference>
<name>A0A8S5RCW3_9VIRU</name>
<protein>
    <submittedName>
        <fullName evidence="1">Uncharacterized protein</fullName>
    </submittedName>
</protein>
<sequence length="87" mass="10248">MIKEIYDFCDCLNLYAIEYSGRGMFGEKCIGIICNDPLNILMELIVYIMDNYDYTGEQIKENLGKPEWDDMGLEKILYFPFIKLDKI</sequence>
<proteinExistence type="predicted"/>
<organism evidence="1">
    <name type="scientific">virus sp. ctmTa7</name>
    <dbReference type="NCBI Taxonomy" id="2828255"/>
    <lineage>
        <taxon>Viruses</taxon>
    </lineage>
</organism>
<accession>A0A8S5RCW3</accession>
<evidence type="ECO:0000313" key="1">
    <source>
        <dbReference type="EMBL" id="DAE28978.1"/>
    </source>
</evidence>
<dbReference type="EMBL" id="BK059091">
    <property type="protein sequence ID" value="DAE28978.1"/>
    <property type="molecule type" value="Genomic_DNA"/>
</dbReference>